<dbReference type="InterPro" id="IPR038933">
    <property type="entry name" value="Ovate"/>
</dbReference>
<feature type="compositionally biased region" description="Basic and acidic residues" evidence="7">
    <location>
        <begin position="204"/>
        <end position="217"/>
    </location>
</feature>
<keyword evidence="4 6" id="KW-0804">Transcription</keyword>
<dbReference type="Proteomes" id="UP000515121">
    <property type="component" value="Unplaced"/>
</dbReference>
<dbReference type="NCBIfam" id="TIGR01568">
    <property type="entry name" value="A_thal_3678"/>
    <property type="match status" value="1"/>
</dbReference>
<dbReference type="PROSITE" id="PS51754">
    <property type="entry name" value="OVATE"/>
    <property type="match status" value="1"/>
</dbReference>
<keyword evidence="5 6" id="KW-0539">Nucleus</keyword>
<dbReference type="GO" id="GO:0045892">
    <property type="term" value="P:negative regulation of DNA-templated transcription"/>
    <property type="evidence" value="ECO:0007669"/>
    <property type="project" value="UniProtKB-UniRule"/>
</dbReference>
<evidence type="ECO:0000256" key="3">
    <source>
        <dbReference type="ARBA" id="ARBA00023015"/>
    </source>
</evidence>
<protein>
    <recommendedName>
        <fullName evidence="6">Transcription repressor</fullName>
    </recommendedName>
    <alternativeName>
        <fullName evidence="6">Ovate family protein</fullName>
    </alternativeName>
</protein>
<dbReference type="PANTHER" id="PTHR33057">
    <property type="entry name" value="TRANSCRIPTION REPRESSOR OFP7-RELATED"/>
    <property type="match status" value="1"/>
</dbReference>
<keyword evidence="9" id="KW-1185">Reference proteome</keyword>
<organism evidence="9 10">
    <name type="scientific">Durio zibethinus</name>
    <name type="common">Durian</name>
    <dbReference type="NCBI Taxonomy" id="66656"/>
    <lineage>
        <taxon>Eukaryota</taxon>
        <taxon>Viridiplantae</taxon>
        <taxon>Streptophyta</taxon>
        <taxon>Embryophyta</taxon>
        <taxon>Tracheophyta</taxon>
        <taxon>Spermatophyta</taxon>
        <taxon>Magnoliopsida</taxon>
        <taxon>eudicotyledons</taxon>
        <taxon>Gunneridae</taxon>
        <taxon>Pentapetalae</taxon>
        <taxon>rosids</taxon>
        <taxon>malvids</taxon>
        <taxon>Malvales</taxon>
        <taxon>Malvaceae</taxon>
        <taxon>Helicteroideae</taxon>
        <taxon>Durio</taxon>
    </lineage>
</organism>
<reference evidence="10" key="1">
    <citation type="submission" date="2025-08" db="UniProtKB">
        <authorList>
            <consortium name="RefSeq"/>
        </authorList>
    </citation>
    <scope>IDENTIFICATION</scope>
    <source>
        <tissue evidence="10">Fruit stalk</tissue>
    </source>
</reference>
<dbReference type="InterPro" id="IPR006458">
    <property type="entry name" value="Ovate_C"/>
</dbReference>
<dbReference type="PANTHER" id="PTHR33057:SF82">
    <property type="entry name" value="TRANSCRIPTION REPRESSOR OFP5"/>
    <property type="match status" value="1"/>
</dbReference>
<feature type="domain" description="OVATE" evidence="8">
    <location>
        <begin position="373"/>
        <end position="432"/>
    </location>
</feature>
<evidence type="ECO:0000256" key="4">
    <source>
        <dbReference type="ARBA" id="ARBA00023163"/>
    </source>
</evidence>
<dbReference type="OrthoDB" id="1928390at2759"/>
<comment type="function">
    <text evidence="6">Transcriptional repressor that regulates multiple aspects of plant growth and development.</text>
</comment>
<dbReference type="AlphaFoldDB" id="A0A6P6BJJ3"/>
<proteinExistence type="predicted"/>
<dbReference type="KEGG" id="dzi:111318685"/>
<sequence>MMKWGRKKTSPSSFSSHLPSLSRMFPTAWLSIFKRMSIHSEPKPAKEKQKEMRNSMSVNSSKFVGGGERFHGGDGEAFWKLSFGEDSADGKTSESVSRSAWYDSDDELDFAPSSFRSCGSNATSIKEKEETKAFSNMAFGKMKIKEFRRDTQILPDMNMYKGEKTTVLKSPRSRMKTEKELKLKKTNERAMEEKRLKRQNKSGEAQHKSAKSADKKTLELEPLRTLSIIERENLKLAGDYQRKHQHPSTINLRTSNLTAIKDGSAFPAQKLAETDVFSPEEFSSEGEKWKVKKNEKMKVKSEKQRKSLYMSRELPRRRMKQNNKVRAFSPRTASRVEICKIKALEDMKKAKLKMKAAEQTAISRRTGLENFAMVKCSFDPERDFRDSMIEMIRENGISQPEEREELLACYLTLNSDAYHDLIIKVFQQVWLDLDQACSDTVLQKEQCFFD</sequence>
<evidence type="ECO:0000256" key="1">
    <source>
        <dbReference type="ARBA" id="ARBA00004123"/>
    </source>
</evidence>
<evidence type="ECO:0000256" key="5">
    <source>
        <dbReference type="ARBA" id="ARBA00023242"/>
    </source>
</evidence>
<feature type="compositionally biased region" description="Basic and acidic residues" evidence="7">
    <location>
        <begin position="175"/>
        <end position="195"/>
    </location>
</feature>
<dbReference type="GeneID" id="111318685"/>
<keyword evidence="2 6" id="KW-0678">Repressor</keyword>
<evidence type="ECO:0000313" key="9">
    <source>
        <dbReference type="Proteomes" id="UP000515121"/>
    </source>
</evidence>
<name>A0A6P6BJJ3_DURZI</name>
<accession>A0A6P6BJJ3</accession>
<dbReference type="GO" id="GO:0005634">
    <property type="term" value="C:nucleus"/>
    <property type="evidence" value="ECO:0007669"/>
    <property type="project" value="UniProtKB-SubCell"/>
</dbReference>
<evidence type="ECO:0000256" key="6">
    <source>
        <dbReference type="RuleBase" id="RU367028"/>
    </source>
</evidence>
<keyword evidence="3 6" id="KW-0805">Transcription regulation</keyword>
<evidence type="ECO:0000259" key="8">
    <source>
        <dbReference type="PROSITE" id="PS51754"/>
    </source>
</evidence>
<gene>
    <name evidence="10" type="primary">LOC111318685</name>
</gene>
<comment type="subcellular location">
    <subcellularLocation>
        <location evidence="1 6">Nucleus</location>
    </subcellularLocation>
</comment>
<dbReference type="Pfam" id="PF04844">
    <property type="entry name" value="Ovate"/>
    <property type="match status" value="1"/>
</dbReference>
<dbReference type="RefSeq" id="XP_022777295.1">
    <property type="nucleotide sequence ID" value="XM_022921560.1"/>
</dbReference>
<feature type="region of interest" description="Disordered" evidence="7">
    <location>
        <begin position="168"/>
        <end position="217"/>
    </location>
</feature>
<evidence type="ECO:0000256" key="2">
    <source>
        <dbReference type="ARBA" id="ARBA00022491"/>
    </source>
</evidence>
<evidence type="ECO:0000313" key="10">
    <source>
        <dbReference type="RefSeq" id="XP_022777295.1"/>
    </source>
</evidence>
<evidence type="ECO:0000256" key="7">
    <source>
        <dbReference type="SAM" id="MobiDB-lite"/>
    </source>
</evidence>